<comment type="caution">
    <text evidence="2">The sequence shown here is derived from an EMBL/GenBank/DDBJ whole genome shotgun (WGS) entry which is preliminary data.</text>
</comment>
<dbReference type="PANTHER" id="PTHR32133:SF408">
    <property type="entry name" value="OS07G0120400 PROTEIN"/>
    <property type="match status" value="1"/>
</dbReference>
<dbReference type="SUPFAM" id="SSF81383">
    <property type="entry name" value="F-box domain"/>
    <property type="match status" value="1"/>
</dbReference>
<dbReference type="Gene3D" id="1.20.1280.50">
    <property type="match status" value="1"/>
</dbReference>
<reference evidence="2" key="1">
    <citation type="journal article" date="2018" name="DNA Res.">
        <title>Multiple hybrid de novo genome assembly of finger millet, an orphan allotetraploid crop.</title>
        <authorList>
            <person name="Hatakeyama M."/>
            <person name="Aluri S."/>
            <person name="Balachadran M.T."/>
            <person name="Sivarajan S.R."/>
            <person name="Patrignani A."/>
            <person name="Gruter S."/>
            <person name="Poveda L."/>
            <person name="Shimizu-Inatsugi R."/>
            <person name="Baeten J."/>
            <person name="Francoijs K.J."/>
            <person name="Nataraja K.N."/>
            <person name="Reddy Y.A.N."/>
            <person name="Phadnis S."/>
            <person name="Ravikumar R.L."/>
            <person name="Schlapbach R."/>
            <person name="Sreeman S.M."/>
            <person name="Shimizu K.K."/>
        </authorList>
    </citation>
    <scope>NUCLEOTIDE SEQUENCE</scope>
</reference>
<dbReference type="Pfam" id="PF00646">
    <property type="entry name" value="F-box"/>
    <property type="match status" value="1"/>
</dbReference>
<organism evidence="2 3">
    <name type="scientific">Eleusine coracana subsp. coracana</name>
    <dbReference type="NCBI Taxonomy" id="191504"/>
    <lineage>
        <taxon>Eukaryota</taxon>
        <taxon>Viridiplantae</taxon>
        <taxon>Streptophyta</taxon>
        <taxon>Embryophyta</taxon>
        <taxon>Tracheophyta</taxon>
        <taxon>Spermatophyta</taxon>
        <taxon>Magnoliopsida</taxon>
        <taxon>Liliopsida</taxon>
        <taxon>Poales</taxon>
        <taxon>Poaceae</taxon>
        <taxon>PACMAD clade</taxon>
        <taxon>Chloridoideae</taxon>
        <taxon>Cynodonteae</taxon>
        <taxon>Eleusininae</taxon>
        <taxon>Eleusine</taxon>
    </lineage>
</organism>
<name>A0AAV5EQK6_ELECO</name>
<keyword evidence="3" id="KW-1185">Reference proteome</keyword>
<evidence type="ECO:0000313" key="3">
    <source>
        <dbReference type="Proteomes" id="UP001054889"/>
    </source>
</evidence>
<reference evidence="2" key="2">
    <citation type="submission" date="2021-12" db="EMBL/GenBank/DDBJ databases">
        <title>Resequencing data analysis of finger millet.</title>
        <authorList>
            <person name="Hatakeyama M."/>
            <person name="Aluri S."/>
            <person name="Balachadran M.T."/>
            <person name="Sivarajan S.R."/>
            <person name="Poveda L."/>
            <person name="Shimizu-Inatsugi R."/>
            <person name="Schlapbach R."/>
            <person name="Sreeman S.M."/>
            <person name="Shimizu K.K."/>
        </authorList>
    </citation>
    <scope>NUCLEOTIDE SEQUENCE</scope>
</reference>
<dbReference type="AlphaFoldDB" id="A0AAV5EQK6"/>
<proteinExistence type="predicted"/>
<protein>
    <recommendedName>
        <fullName evidence="1">F-box domain-containing protein</fullName>
    </recommendedName>
</protein>
<evidence type="ECO:0000259" key="1">
    <source>
        <dbReference type="Pfam" id="PF00646"/>
    </source>
</evidence>
<dbReference type="PANTHER" id="PTHR32133">
    <property type="entry name" value="OS07G0120400 PROTEIN"/>
    <property type="match status" value="1"/>
</dbReference>
<accession>A0AAV5EQK6</accession>
<gene>
    <name evidence="2" type="primary">gb12114</name>
    <name evidence="2" type="ORF">PR202_gb12114</name>
</gene>
<evidence type="ECO:0000313" key="2">
    <source>
        <dbReference type="EMBL" id="GJN24376.1"/>
    </source>
</evidence>
<sequence>MAPPRSTPELMEDLVEEVLLRLPPDEPACLVRASLVCKPWRRLLSGRAFLRRYRAFHGAPPLVGFLLNRDPLDSCRFPSFVPTASIPSLAHPAAAAADWSIAWAIDCRHGRVLLQTWGTSERLVVWYPTTGDWRVLPRHVLRRCALRRRWLRPHGLQRRALPGGPRGLQHFGPGHMGVLVLVGDERVEHAGFGGYYQVLLC</sequence>
<dbReference type="InterPro" id="IPR001810">
    <property type="entry name" value="F-box_dom"/>
</dbReference>
<dbReference type="EMBL" id="BQKI01000077">
    <property type="protein sequence ID" value="GJN24376.1"/>
    <property type="molecule type" value="Genomic_DNA"/>
</dbReference>
<dbReference type="InterPro" id="IPR036047">
    <property type="entry name" value="F-box-like_dom_sf"/>
</dbReference>
<feature type="domain" description="F-box" evidence="1">
    <location>
        <begin position="12"/>
        <end position="49"/>
    </location>
</feature>
<dbReference type="Proteomes" id="UP001054889">
    <property type="component" value="Unassembled WGS sequence"/>
</dbReference>